<dbReference type="Gene3D" id="1.10.30.50">
    <property type="match status" value="1"/>
</dbReference>
<dbReference type="RefSeq" id="WP_075903537.1">
    <property type="nucleotide sequence ID" value="NZ_MKZS01000001.1"/>
</dbReference>
<dbReference type="PANTHER" id="PTHR33877">
    <property type="entry name" value="SLL1193 PROTEIN"/>
    <property type="match status" value="1"/>
</dbReference>
<dbReference type="CDD" id="cd00085">
    <property type="entry name" value="HNHc"/>
    <property type="match status" value="1"/>
</dbReference>
<keyword evidence="2" id="KW-0378">Hydrolase</keyword>
<reference evidence="2 3" key="1">
    <citation type="submission" date="2016-10" db="EMBL/GenBank/DDBJ databases">
        <title>Comparative genomics uncovers the prolific and rare metabolic potential of the cyanobacterial genus Moorea.</title>
        <authorList>
            <person name="Leao T."/>
            <person name="Castelao G."/>
            <person name="Korobeynikov A."/>
            <person name="Monroe E.A."/>
            <person name="Podell S."/>
            <person name="Glukhov E."/>
            <person name="Allen E."/>
            <person name="Gerwick W.H."/>
            <person name="Gerwick L."/>
        </authorList>
    </citation>
    <scope>NUCLEOTIDE SEQUENCE [LARGE SCALE GENOMIC DNA]</scope>
    <source>
        <strain evidence="2 3">PNG5-198</strain>
    </source>
</reference>
<feature type="domain" description="HNH nuclease" evidence="1">
    <location>
        <begin position="182"/>
        <end position="241"/>
    </location>
</feature>
<name>A0A1U7N7P4_9CYAN</name>
<dbReference type="PANTHER" id="PTHR33877:SF1">
    <property type="entry name" value="TYPE IV METHYL-DIRECTED RESTRICTION ENZYME ECOKMCRA"/>
    <property type="match status" value="1"/>
</dbReference>
<dbReference type="GO" id="GO:0008270">
    <property type="term" value="F:zinc ion binding"/>
    <property type="evidence" value="ECO:0007669"/>
    <property type="project" value="InterPro"/>
</dbReference>
<protein>
    <submittedName>
        <fullName evidence="2">HNH endonuclease</fullName>
    </submittedName>
</protein>
<comment type="caution">
    <text evidence="2">The sequence shown here is derived from an EMBL/GenBank/DDBJ whole genome shotgun (WGS) entry which is preliminary data.</text>
</comment>
<dbReference type="SMART" id="SM00507">
    <property type="entry name" value="HNHc"/>
    <property type="match status" value="1"/>
</dbReference>
<dbReference type="GO" id="GO:0003676">
    <property type="term" value="F:nucleic acid binding"/>
    <property type="evidence" value="ECO:0007669"/>
    <property type="project" value="InterPro"/>
</dbReference>
<dbReference type="NCBIfam" id="NF040563">
    <property type="entry name" value="guided_IscB"/>
    <property type="match status" value="1"/>
</dbReference>
<evidence type="ECO:0000259" key="1">
    <source>
        <dbReference type="SMART" id="SM00507"/>
    </source>
</evidence>
<dbReference type="InterPro" id="IPR003615">
    <property type="entry name" value="HNH_nuc"/>
</dbReference>
<dbReference type="Proteomes" id="UP000186657">
    <property type="component" value="Unassembled WGS sequence"/>
</dbReference>
<dbReference type="InterPro" id="IPR002711">
    <property type="entry name" value="HNH"/>
</dbReference>
<sequence length="431" mass="49014">MRVFVLNKNRQPLDPCRPARARILLSTGKAKVYRRYPFTIILTEEIKEPITHGSQIKIDPGAKTSGLAIVQGNRVVWGAELTHRGFQIRDALTSRRQLRRARRNRKTRYRKPRFLNRTRSKGWLAPSLMSRVKNILTWVEKLTRVCPVTGISQELVRFDTQKLQNPEISGIEYQQGTLYGYELREYLLEKWNRKCAYCGATGTQLEIEHIKPKSKGGSDWPLATLRDRVSNLAIACHPCNQAKSNQDIELFLSNKPSVLKRVLSQARRPLADAASVNTTRWKLYHDLKSTGIPVEVGSGGLTKFNRCRQNLPKTHWLDAANVGKVETLIIEVTHPLLITAKGHGTRQLCRTNKYGFPVRHCSRTKIHKGFQTGDIVRAVVTKGKKIGTYVGRVATRKSGYFNISTKSGLVQGISHKYCQFIHRKDGYAYTN</sequence>
<keyword evidence="3" id="KW-1185">Reference proteome</keyword>
<dbReference type="Pfam" id="PF01844">
    <property type="entry name" value="HNH"/>
    <property type="match status" value="1"/>
</dbReference>
<dbReference type="InterPro" id="IPR025938">
    <property type="entry name" value="RRXRR_dom"/>
</dbReference>
<keyword evidence="2" id="KW-0255">Endonuclease</keyword>
<gene>
    <name evidence="2" type="ORF">BJP37_25980</name>
</gene>
<dbReference type="InterPro" id="IPR052892">
    <property type="entry name" value="NA-targeting_endonuclease"/>
</dbReference>
<proteinExistence type="predicted"/>
<dbReference type="Pfam" id="PF14239">
    <property type="entry name" value="RRXRR"/>
    <property type="match status" value="1"/>
</dbReference>
<evidence type="ECO:0000313" key="2">
    <source>
        <dbReference type="EMBL" id="OLT61962.1"/>
    </source>
</evidence>
<organism evidence="2 3">
    <name type="scientific">Moorena bouillonii PNG</name>
    <dbReference type="NCBI Taxonomy" id="568701"/>
    <lineage>
        <taxon>Bacteria</taxon>
        <taxon>Bacillati</taxon>
        <taxon>Cyanobacteriota</taxon>
        <taxon>Cyanophyceae</taxon>
        <taxon>Coleofasciculales</taxon>
        <taxon>Coleofasciculaceae</taxon>
        <taxon>Moorena</taxon>
    </lineage>
</organism>
<dbReference type="InterPro" id="IPR047693">
    <property type="entry name" value="RNA-guided_IscB-like"/>
</dbReference>
<dbReference type="AlphaFoldDB" id="A0A1U7N7P4"/>
<accession>A0A1U7N7P4</accession>
<dbReference type="EMBL" id="MKZS01000001">
    <property type="protein sequence ID" value="OLT61962.1"/>
    <property type="molecule type" value="Genomic_DNA"/>
</dbReference>
<dbReference type="GO" id="GO:0004519">
    <property type="term" value="F:endonuclease activity"/>
    <property type="evidence" value="ECO:0007669"/>
    <property type="project" value="UniProtKB-KW"/>
</dbReference>
<keyword evidence="2" id="KW-0540">Nuclease</keyword>
<evidence type="ECO:0000313" key="3">
    <source>
        <dbReference type="Proteomes" id="UP000186657"/>
    </source>
</evidence>